<dbReference type="Pfam" id="PF14111">
    <property type="entry name" value="DUF4283"/>
    <property type="match status" value="2"/>
</dbReference>
<reference evidence="2" key="2">
    <citation type="journal article" date="2023" name="Plants (Basel)">
        <title>Annotation of the Turnera subulata (Passifloraceae) Draft Genome Reveals the S-Locus Evolved after the Divergence of Turneroideae from Passifloroideae in a Stepwise Manner.</title>
        <authorList>
            <person name="Henning P.M."/>
            <person name="Roalson E.H."/>
            <person name="Mir W."/>
            <person name="McCubbin A.G."/>
            <person name="Shore J.S."/>
        </authorList>
    </citation>
    <scope>NUCLEOTIDE SEQUENCE</scope>
    <source>
        <strain evidence="2">F60SS</strain>
    </source>
</reference>
<dbReference type="OrthoDB" id="1750606at2759"/>
<accession>A0A9Q0FWX1</accession>
<proteinExistence type="predicted"/>
<comment type="caution">
    <text evidence="2">The sequence shown here is derived from an EMBL/GenBank/DDBJ whole genome shotgun (WGS) entry which is preliminary data.</text>
</comment>
<reference evidence="2" key="1">
    <citation type="submission" date="2022-02" db="EMBL/GenBank/DDBJ databases">
        <authorList>
            <person name="Henning P.M."/>
            <person name="McCubbin A.G."/>
            <person name="Shore J.S."/>
        </authorList>
    </citation>
    <scope>NUCLEOTIDE SEQUENCE</scope>
    <source>
        <strain evidence="2">F60SS</strain>
        <tissue evidence="2">Leaves</tissue>
    </source>
</reference>
<keyword evidence="3" id="KW-1185">Reference proteome</keyword>
<gene>
    <name evidence="2" type="ORF">Tsubulata_035000</name>
</gene>
<sequence length="190" mass="22634">MFALKSAMARASGVRKHLDVKEIKQNTFLFTFEDANDRLQVLGDGPWNFNGNHVVLKEWLSNQRIQDVDFSRHHLAPAPVKVMFSNFRKIRLMAEQCRNMCWLAGSFRIGWLICLHSNRRWHGRREYARHLDVKENKQNTFLFTFEDANDRLRVLGDGPWNFSRNHVVLKEWLSNQRIQDVDFSRSEFWI</sequence>
<dbReference type="InterPro" id="IPR025558">
    <property type="entry name" value="DUF4283"/>
</dbReference>
<feature type="domain" description="DUF4283" evidence="1">
    <location>
        <begin position="3"/>
        <end position="62"/>
    </location>
</feature>
<dbReference type="InterPro" id="IPR040256">
    <property type="entry name" value="At4g02000-like"/>
</dbReference>
<dbReference type="Proteomes" id="UP001141552">
    <property type="component" value="Unassembled WGS sequence"/>
</dbReference>
<name>A0A9Q0FWX1_9ROSI</name>
<feature type="domain" description="DUF4283" evidence="1">
    <location>
        <begin position="129"/>
        <end position="175"/>
    </location>
</feature>
<dbReference type="PANTHER" id="PTHR31286:SF167">
    <property type="entry name" value="OS09G0268800 PROTEIN"/>
    <property type="match status" value="1"/>
</dbReference>
<organism evidence="2 3">
    <name type="scientific">Turnera subulata</name>
    <dbReference type="NCBI Taxonomy" id="218843"/>
    <lineage>
        <taxon>Eukaryota</taxon>
        <taxon>Viridiplantae</taxon>
        <taxon>Streptophyta</taxon>
        <taxon>Embryophyta</taxon>
        <taxon>Tracheophyta</taxon>
        <taxon>Spermatophyta</taxon>
        <taxon>Magnoliopsida</taxon>
        <taxon>eudicotyledons</taxon>
        <taxon>Gunneridae</taxon>
        <taxon>Pentapetalae</taxon>
        <taxon>rosids</taxon>
        <taxon>fabids</taxon>
        <taxon>Malpighiales</taxon>
        <taxon>Passifloraceae</taxon>
        <taxon>Turnera</taxon>
    </lineage>
</organism>
<protein>
    <recommendedName>
        <fullName evidence="1">DUF4283 domain-containing protein</fullName>
    </recommendedName>
</protein>
<dbReference type="PANTHER" id="PTHR31286">
    <property type="entry name" value="GLYCINE-RICH CELL WALL STRUCTURAL PROTEIN 1.8-LIKE"/>
    <property type="match status" value="1"/>
</dbReference>
<evidence type="ECO:0000259" key="1">
    <source>
        <dbReference type="Pfam" id="PF14111"/>
    </source>
</evidence>
<dbReference type="AlphaFoldDB" id="A0A9Q0FWX1"/>
<evidence type="ECO:0000313" key="2">
    <source>
        <dbReference type="EMBL" id="KAJ4838160.1"/>
    </source>
</evidence>
<dbReference type="EMBL" id="JAKUCV010003634">
    <property type="protein sequence ID" value="KAJ4838160.1"/>
    <property type="molecule type" value="Genomic_DNA"/>
</dbReference>
<evidence type="ECO:0000313" key="3">
    <source>
        <dbReference type="Proteomes" id="UP001141552"/>
    </source>
</evidence>